<gene>
    <name evidence="5" type="primary">LOC107760949</name>
</gene>
<dbReference type="Proteomes" id="UP000790787">
    <property type="component" value="Chromosome 7"/>
</dbReference>
<dbReference type="PANTHER" id="PTHR11461:SF211">
    <property type="entry name" value="GH10112P-RELATED"/>
    <property type="match status" value="1"/>
</dbReference>
<dbReference type="InterPro" id="IPR042178">
    <property type="entry name" value="Serpin_sf_1"/>
</dbReference>
<dbReference type="PROSITE" id="PS00284">
    <property type="entry name" value="SERPIN"/>
    <property type="match status" value="1"/>
</dbReference>
<dbReference type="GeneID" id="107760949"/>
<evidence type="ECO:0000259" key="3">
    <source>
        <dbReference type="SMART" id="SM00093"/>
    </source>
</evidence>
<sequence length="421" mass="46712">MFQLRSLFQQHRDVSLKLARHVFFSDFEGHQSLAKGSTRKQTDAFLTLANPVLPTAVHKGESNMVFSPLLMQVVLGLMTAGSAGPSRDELLSFLKSNSTDEINYLSSQLVDCVLLDASPNGGLRLSAANSVWVDQSARLKPSFTQIVDNVYKATSLSVDFASKPLEVVNQVNQWAEKETAGLINEILPVDAVDHLTRLVFANSLYFKGVWSEKFNASMTKNSEFHLLNGTSVQVPFMTCQSKRYVKAYEGFKMLRLPYKRGLDRRHFSMYFFLPDANDGLPGLVEKVTSDSEFLERHLPYAKVGVPEFRIPKFKISFGFEASEILKGLGVVSPFSGHALTEMVETICNKGLFVDSIFHKSVIEIDEEGTKGAAAITDEIGLRSHSGEKVDFIADHPFLFLIREDGTGVVLFAGSILNPLLE</sequence>
<dbReference type="OrthoDB" id="1063785at2759"/>
<dbReference type="Gene3D" id="3.30.497.10">
    <property type="entry name" value="Antithrombin, subunit I, domain 2"/>
    <property type="match status" value="1"/>
</dbReference>
<dbReference type="PANTHER" id="PTHR11461">
    <property type="entry name" value="SERINE PROTEASE INHIBITOR, SERPIN"/>
    <property type="match status" value="1"/>
</dbReference>
<dbReference type="Pfam" id="PF00079">
    <property type="entry name" value="Serpin"/>
    <property type="match status" value="1"/>
</dbReference>
<evidence type="ECO:0000313" key="4">
    <source>
        <dbReference type="Proteomes" id="UP000790787"/>
    </source>
</evidence>
<evidence type="ECO:0000256" key="1">
    <source>
        <dbReference type="ARBA" id="ARBA00009500"/>
    </source>
</evidence>
<dbReference type="SUPFAM" id="SSF56574">
    <property type="entry name" value="Serpins"/>
    <property type="match status" value="1"/>
</dbReference>
<dbReference type="GO" id="GO:0005615">
    <property type="term" value="C:extracellular space"/>
    <property type="evidence" value="ECO:0000318"/>
    <property type="project" value="GO_Central"/>
</dbReference>
<dbReference type="SMART" id="SM00093">
    <property type="entry name" value="SERPIN"/>
    <property type="match status" value="1"/>
</dbReference>
<reference evidence="5" key="2">
    <citation type="submission" date="2025-08" db="UniProtKB">
        <authorList>
            <consortium name="RefSeq"/>
        </authorList>
    </citation>
    <scope>IDENTIFICATION</scope>
    <source>
        <tissue evidence="5">Leaf</tissue>
    </source>
</reference>
<proteinExistence type="inferred from homology"/>
<comment type="similarity">
    <text evidence="1 2">Belongs to the serpin family.</text>
</comment>
<keyword evidence="4" id="KW-1185">Reference proteome</keyword>
<dbReference type="RefSeq" id="XP_016434581.1">
    <property type="nucleotide sequence ID" value="XM_016579095.2"/>
</dbReference>
<dbReference type="GO" id="GO:0004867">
    <property type="term" value="F:serine-type endopeptidase inhibitor activity"/>
    <property type="evidence" value="ECO:0007669"/>
    <property type="project" value="InterPro"/>
</dbReference>
<organism evidence="4 5">
    <name type="scientific">Nicotiana tabacum</name>
    <name type="common">Common tobacco</name>
    <dbReference type="NCBI Taxonomy" id="4097"/>
    <lineage>
        <taxon>Eukaryota</taxon>
        <taxon>Viridiplantae</taxon>
        <taxon>Streptophyta</taxon>
        <taxon>Embryophyta</taxon>
        <taxon>Tracheophyta</taxon>
        <taxon>Spermatophyta</taxon>
        <taxon>Magnoliopsida</taxon>
        <taxon>eudicotyledons</taxon>
        <taxon>Gunneridae</taxon>
        <taxon>Pentapetalae</taxon>
        <taxon>asterids</taxon>
        <taxon>lamiids</taxon>
        <taxon>Solanales</taxon>
        <taxon>Solanaceae</taxon>
        <taxon>Nicotianoideae</taxon>
        <taxon>Nicotianeae</taxon>
        <taxon>Nicotiana</taxon>
    </lineage>
</organism>
<reference evidence="4" key="1">
    <citation type="journal article" date="2014" name="Nat. Commun.">
        <title>The tobacco genome sequence and its comparison with those of tomato and potato.</title>
        <authorList>
            <person name="Sierro N."/>
            <person name="Battey J.N."/>
            <person name="Ouadi S."/>
            <person name="Bakaher N."/>
            <person name="Bovet L."/>
            <person name="Willig A."/>
            <person name="Goepfert S."/>
            <person name="Peitsch M.C."/>
            <person name="Ivanov N.V."/>
        </authorList>
    </citation>
    <scope>NUCLEOTIDE SEQUENCE [LARGE SCALE GENOMIC DNA]</scope>
</reference>
<dbReference type="STRING" id="4097.A0A1S3X433"/>
<protein>
    <submittedName>
        <fullName evidence="5">Serpin-ZX-like</fullName>
    </submittedName>
</protein>
<dbReference type="SMR" id="A0A1S3X433"/>
<feature type="domain" description="Serpin" evidence="3">
    <location>
        <begin position="50"/>
        <end position="418"/>
    </location>
</feature>
<dbReference type="InterPro" id="IPR023795">
    <property type="entry name" value="Serpin_CS"/>
</dbReference>
<accession>A0A1S3X433</accession>
<dbReference type="InterPro" id="IPR023796">
    <property type="entry name" value="Serpin_dom"/>
</dbReference>
<dbReference type="InterPro" id="IPR042185">
    <property type="entry name" value="Serpin_sf_2"/>
</dbReference>
<dbReference type="InterPro" id="IPR036186">
    <property type="entry name" value="Serpin_sf"/>
</dbReference>
<dbReference type="OMA" id="CQVPTMY"/>
<dbReference type="KEGG" id="nta:107760949"/>
<dbReference type="InterPro" id="IPR000215">
    <property type="entry name" value="Serpin_fam"/>
</dbReference>
<name>A0A1S3X433_TOBAC</name>
<dbReference type="PaxDb" id="4097-A0A1S3X433"/>
<evidence type="ECO:0000256" key="2">
    <source>
        <dbReference type="RuleBase" id="RU000411"/>
    </source>
</evidence>
<dbReference type="Gene3D" id="2.30.39.10">
    <property type="entry name" value="Alpha-1-antitrypsin, domain 1"/>
    <property type="match status" value="1"/>
</dbReference>
<dbReference type="AlphaFoldDB" id="A0A1S3X433"/>
<dbReference type="RefSeq" id="XP_016434581.1">
    <property type="nucleotide sequence ID" value="XM_016579095.1"/>
</dbReference>
<dbReference type="CDD" id="cd02043">
    <property type="entry name" value="serpinP_plants"/>
    <property type="match status" value="1"/>
</dbReference>
<evidence type="ECO:0000313" key="5">
    <source>
        <dbReference type="RefSeq" id="XP_016434581.1"/>
    </source>
</evidence>